<name>F5NVP7_SHIFL</name>
<dbReference type="PATRIC" id="fig|766147.3.peg.2173"/>
<dbReference type="GO" id="GO:0003677">
    <property type="term" value="F:DNA binding"/>
    <property type="evidence" value="ECO:0007669"/>
    <property type="project" value="InterPro"/>
</dbReference>
<dbReference type="GO" id="GO:0006313">
    <property type="term" value="P:DNA transposition"/>
    <property type="evidence" value="ECO:0007669"/>
    <property type="project" value="InterPro"/>
</dbReference>
<dbReference type="Proteomes" id="UP000004520">
    <property type="component" value="Unassembled WGS sequence"/>
</dbReference>
<gene>
    <name evidence="3" type="ORF">SFK227_2203</name>
</gene>
<protein>
    <submittedName>
        <fullName evidence="3">Putative transposase</fullName>
    </submittedName>
</protein>
<proteinExistence type="predicted"/>
<dbReference type="PANTHER" id="PTHR37023:SF1">
    <property type="entry name" value="ISSOD25 TRANSPOSASE TNPA_ISSOD25"/>
    <property type="match status" value="1"/>
</dbReference>
<accession>F5NVP7</accession>
<organism evidence="3 4">
    <name type="scientific">Shigella flexneri K-227</name>
    <dbReference type="NCBI Taxonomy" id="766147"/>
    <lineage>
        <taxon>Bacteria</taxon>
        <taxon>Pseudomonadati</taxon>
        <taxon>Pseudomonadota</taxon>
        <taxon>Gammaproteobacteria</taxon>
        <taxon>Enterobacterales</taxon>
        <taxon>Enterobacteriaceae</taxon>
        <taxon>Shigella</taxon>
    </lineage>
</organism>
<sequence>MLPRFADIFQQGNRWLNWLEKQPEGAVRPVVIESVTKIMACGTTLMGYTQWCCSSPDCCHTKKVCFRCKSRSCPHCGVKAGAQWIQYLLSLVPDCPWQHIVFTLPCQYWSLVFHNRWLLAEMSRIAADVILEICHQADVEPGIFTVIHTWGRDQQWHPHIYLSTTAGGVTSGHTWKNLHFYARKVMSMWRYRITQLLSRKYPDLVMPDALAAEEAVNGNGIASWTRITAVAGMSTYPG</sequence>
<dbReference type="Pfam" id="PF04986">
    <property type="entry name" value="Y2_Tnp"/>
    <property type="match status" value="1"/>
</dbReference>
<evidence type="ECO:0000259" key="1">
    <source>
        <dbReference type="Pfam" id="PF04986"/>
    </source>
</evidence>
<feature type="domain" description="Transposase IS801/IS1294" evidence="1">
    <location>
        <begin position="142"/>
        <end position="202"/>
    </location>
</feature>
<evidence type="ECO:0000259" key="2">
    <source>
        <dbReference type="Pfam" id="PF14319"/>
    </source>
</evidence>
<feature type="domain" description="Transposase zinc-binding" evidence="2">
    <location>
        <begin position="18"/>
        <end position="104"/>
    </location>
</feature>
<dbReference type="InterPro" id="IPR026889">
    <property type="entry name" value="Zn_Tnp"/>
</dbReference>
<dbReference type="AlphaFoldDB" id="F5NVP7"/>
<dbReference type="GO" id="GO:0004803">
    <property type="term" value="F:transposase activity"/>
    <property type="evidence" value="ECO:0007669"/>
    <property type="project" value="InterPro"/>
</dbReference>
<dbReference type="PANTHER" id="PTHR37023">
    <property type="entry name" value="TRANSPOSASE"/>
    <property type="match status" value="1"/>
</dbReference>
<dbReference type="Pfam" id="PF14319">
    <property type="entry name" value="Zn_Tnp_IS91"/>
    <property type="match status" value="1"/>
</dbReference>
<evidence type="ECO:0000313" key="3">
    <source>
        <dbReference type="EMBL" id="EGK37386.1"/>
    </source>
</evidence>
<dbReference type="EMBL" id="AFGY01000027">
    <property type="protein sequence ID" value="EGK37386.1"/>
    <property type="molecule type" value="Genomic_DNA"/>
</dbReference>
<comment type="caution">
    <text evidence="3">The sequence shown here is derived from an EMBL/GenBank/DDBJ whole genome shotgun (WGS) entry which is preliminary data.</text>
</comment>
<evidence type="ECO:0000313" key="4">
    <source>
        <dbReference type="Proteomes" id="UP000004520"/>
    </source>
</evidence>
<dbReference type="InterPro" id="IPR007069">
    <property type="entry name" value="Transposase_32"/>
</dbReference>
<reference evidence="3 4" key="1">
    <citation type="submission" date="2011-04" db="EMBL/GenBank/DDBJ databases">
        <authorList>
            <person name="Rasko D."/>
            <person name="Redman J."/>
            <person name="Daugherty S.C."/>
            <person name="Tallon L."/>
            <person name="Sadzewicz L."/>
            <person name="Jones K."/>
            <person name="Santana-Cruz I."/>
            <person name="Liu X."/>
        </authorList>
    </citation>
    <scope>NUCLEOTIDE SEQUENCE [LARGE SCALE GENOMIC DNA]</scope>
    <source>
        <strain evidence="3 4">K-227</strain>
    </source>
</reference>